<gene>
    <name evidence="1" type="ORF">PSON_ATCC_30995.1.T0320104</name>
</gene>
<dbReference type="AlphaFoldDB" id="A0A8S1M4B0"/>
<proteinExistence type="predicted"/>
<accession>A0A8S1M4B0</accession>
<name>A0A8S1M4B0_9CILI</name>
<dbReference type="OrthoDB" id="300519at2759"/>
<keyword evidence="2" id="KW-1185">Reference proteome</keyword>
<protein>
    <submittedName>
        <fullName evidence="1">Uncharacterized protein</fullName>
    </submittedName>
</protein>
<comment type="caution">
    <text evidence="1">The sequence shown here is derived from an EMBL/GenBank/DDBJ whole genome shotgun (WGS) entry which is preliminary data.</text>
</comment>
<dbReference type="EMBL" id="CAJJDN010000032">
    <property type="protein sequence ID" value="CAD8074469.1"/>
    <property type="molecule type" value="Genomic_DNA"/>
</dbReference>
<evidence type="ECO:0000313" key="2">
    <source>
        <dbReference type="Proteomes" id="UP000692954"/>
    </source>
</evidence>
<organism evidence="1 2">
    <name type="scientific">Paramecium sonneborni</name>
    <dbReference type="NCBI Taxonomy" id="65129"/>
    <lineage>
        <taxon>Eukaryota</taxon>
        <taxon>Sar</taxon>
        <taxon>Alveolata</taxon>
        <taxon>Ciliophora</taxon>
        <taxon>Intramacronucleata</taxon>
        <taxon>Oligohymenophorea</taxon>
        <taxon>Peniculida</taxon>
        <taxon>Parameciidae</taxon>
        <taxon>Paramecium</taxon>
    </lineage>
</organism>
<dbReference type="Proteomes" id="UP000692954">
    <property type="component" value="Unassembled WGS sequence"/>
</dbReference>
<sequence length="342" mass="40356">MENNNFRKPYYSVHNIPYTSDQKRRAKIIIKKNNIKLKNINVPKLERSLSAPHNMKFFGKLFKPLQIFRSQQQQHSIKESLSPTRQSKIRTGRNTLKFSEYNSNEPSQQVIINNQKEKDQVKEIQKRKSCDCSECGKQSLFQKDTMNYGVYINQLMREQESAINKFKRSIRKQQSLLFPSYLNSPKNSTNNENIVEESQIHKEDIMIKSITHRLTLSSIFFEEQISVNKLSPINSQRRIKYCYFESFLIKQQKIMNQEKQQFSRQTGQFESLYKKSHFSNKNTEMHTPKVLTPRSLTSSIITGFPSQSPVKKKNLSNVYLQPQKSKFFINQKRNTTLPEVHQ</sequence>
<evidence type="ECO:0000313" key="1">
    <source>
        <dbReference type="EMBL" id="CAD8074469.1"/>
    </source>
</evidence>
<reference evidence="1" key="1">
    <citation type="submission" date="2021-01" db="EMBL/GenBank/DDBJ databases">
        <authorList>
            <consortium name="Genoscope - CEA"/>
            <person name="William W."/>
        </authorList>
    </citation>
    <scope>NUCLEOTIDE SEQUENCE</scope>
</reference>